<dbReference type="CDD" id="cd07033">
    <property type="entry name" value="TPP_PYR_DXS_TK_like"/>
    <property type="match status" value="1"/>
</dbReference>
<dbReference type="Pfam" id="PF02779">
    <property type="entry name" value="Transket_pyr"/>
    <property type="match status" value="1"/>
</dbReference>
<dbReference type="SMART" id="SM00861">
    <property type="entry name" value="Transket_pyr"/>
    <property type="match status" value="1"/>
</dbReference>
<evidence type="ECO:0000313" key="7">
    <source>
        <dbReference type="Proteomes" id="UP000176504"/>
    </source>
</evidence>
<dbReference type="InterPro" id="IPR051157">
    <property type="entry name" value="PDH/Transketolase"/>
</dbReference>
<reference evidence="6 7" key="1">
    <citation type="journal article" date="2016" name="Nat. Commun.">
        <title>Thousands of microbial genomes shed light on interconnected biogeochemical processes in an aquifer system.</title>
        <authorList>
            <person name="Anantharaman K."/>
            <person name="Brown C.T."/>
            <person name="Hug L.A."/>
            <person name="Sharon I."/>
            <person name="Castelle C.J."/>
            <person name="Probst A.J."/>
            <person name="Thomas B.C."/>
            <person name="Singh A."/>
            <person name="Wilkins M.J."/>
            <person name="Karaoz U."/>
            <person name="Brodie E.L."/>
            <person name="Williams K.H."/>
            <person name="Hubbard S.S."/>
            <person name="Banfield J.F."/>
        </authorList>
    </citation>
    <scope>NUCLEOTIDE SEQUENCE [LARGE SCALE GENOMIC DNA]</scope>
</reference>
<dbReference type="FunFam" id="3.40.50.970:FF:000129">
    <property type="entry name" value="Transketolase"/>
    <property type="match status" value="1"/>
</dbReference>
<evidence type="ECO:0000256" key="3">
    <source>
        <dbReference type="ARBA" id="ARBA00022679"/>
    </source>
</evidence>
<dbReference type="InterPro" id="IPR029061">
    <property type="entry name" value="THDP-binding"/>
</dbReference>
<dbReference type="AlphaFoldDB" id="A0A1F4VEY8"/>
<evidence type="ECO:0000313" key="6">
    <source>
        <dbReference type="EMBL" id="OGC55757.1"/>
    </source>
</evidence>
<accession>A0A1F4VEY8</accession>
<protein>
    <submittedName>
        <fullName evidence="6">Transketolase</fullName>
    </submittedName>
</protein>
<evidence type="ECO:0000256" key="1">
    <source>
        <dbReference type="ARBA" id="ARBA00001964"/>
    </source>
</evidence>
<dbReference type="Proteomes" id="UP000176504">
    <property type="component" value="Unassembled WGS sequence"/>
</dbReference>
<evidence type="ECO:0000259" key="5">
    <source>
        <dbReference type="SMART" id="SM00861"/>
    </source>
</evidence>
<dbReference type="PANTHER" id="PTHR43825:SF1">
    <property type="entry name" value="TRANSKETOLASE-LIKE PYRIMIDINE-BINDING DOMAIN-CONTAINING PROTEIN"/>
    <property type="match status" value="1"/>
</dbReference>
<dbReference type="Gene3D" id="3.40.50.920">
    <property type="match status" value="1"/>
</dbReference>
<dbReference type="Gene3D" id="3.40.50.970">
    <property type="match status" value="1"/>
</dbReference>
<comment type="cofactor">
    <cofactor evidence="1">
        <name>thiamine diphosphate</name>
        <dbReference type="ChEBI" id="CHEBI:58937"/>
    </cofactor>
</comment>
<organism evidence="6 7">
    <name type="scientific">candidate division WWE3 bacterium RIFCSPLOWO2_01_FULL_41_18</name>
    <dbReference type="NCBI Taxonomy" id="1802625"/>
    <lineage>
        <taxon>Bacteria</taxon>
        <taxon>Katanobacteria</taxon>
    </lineage>
</organism>
<name>A0A1F4VEY8_UNCKA</name>
<dbReference type="PROSITE" id="PS00802">
    <property type="entry name" value="TRANSKETOLASE_2"/>
    <property type="match status" value="1"/>
</dbReference>
<comment type="similarity">
    <text evidence="2">Belongs to the transketolase family.</text>
</comment>
<keyword evidence="4" id="KW-0786">Thiamine pyrophosphate</keyword>
<feature type="domain" description="Transketolase-like pyrimidine-binding" evidence="5">
    <location>
        <begin position="15"/>
        <end position="180"/>
    </location>
</feature>
<dbReference type="InterPro" id="IPR005475">
    <property type="entry name" value="Transketolase-like_Pyr-bd"/>
</dbReference>
<dbReference type="InterPro" id="IPR009014">
    <property type="entry name" value="Transketo_C/PFOR_II"/>
</dbReference>
<proteinExistence type="inferred from homology"/>
<dbReference type="SUPFAM" id="SSF52922">
    <property type="entry name" value="TK C-terminal domain-like"/>
    <property type="match status" value="1"/>
</dbReference>
<evidence type="ECO:0000256" key="4">
    <source>
        <dbReference type="ARBA" id="ARBA00023052"/>
    </source>
</evidence>
<dbReference type="InterPro" id="IPR033248">
    <property type="entry name" value="Transketolase_C"/>
</dbReference>
<sequence>MQLAEKLFDINIKEVPTRDGFGEGLLTLGDSNPDVVVLCGDLVESTRSEAFSKKFPDRFFEIGVAEQNMMGMAAGFALSGKIPFISSYAVFNPGRNWDQLRVSVCYSNANVKVVGAHAGISVGPDGATHQGLEDMAITRVLPNLLVVAPCDSVETKKATIAIANHKGPCYIRFAREKTPVFTTEETPFELGKAYVFREGKDATIVSCGPLTYEVLKAANELYLERSISCEVIHSPTIKPLDVGTIVESAKKTKAVLTVEEHQITGGLGGAVCEALSEHYPVKVKRVGMPDTFGESGQPKELLEKYGMSSNHIKVAIRHLLNV</sequence>
<keyword evidence="3" id="KW-0808">Transferase</keyword>
<gene>
    <name evidence="6" type="ORF">A3A78_01820</name>
</gene>
<dbReference type="SUPFAM" id="SSF52518">
    <property type="entry name" value="Thiamin diphosphate-binding fold (THDP-binding)"/>
    <property type="match status" value="1"/>
</dbReference>
<dbReference type="PANTHER" id="PTHR43825">
    <property type="entry name" value="PYRUVATE DEHYDROGENASE E1 COMPONENT"/>
    <property type="match status" value="1"/>
</dbReference>
<dbReference type="GO" id="GO:0016740">
    <property type="term" value="F:transferase activity"/>
    <property type="evidence" value="ECO:0007669"/>
    <property type="project" value="UniProtKB-KW"/>
</dbReference>
<evidence type="ECO:0000256" key="2">
    <source>
        <dbReference type="ARBA" id="ARBA00007131"/>
    </source>
</evidence>
<dbReference type="InterPro" id="IPR020826">
    <property type="entry name" value="Transketolase_BS"/>
</dbReference>
<dbReference type="Pfam" id="PF02780">
    <property type="entry name" value="Transketolase_C"/>
    <property type="match status" value="1"/>
</dbReference>
<dbReference type="EMBL" id="MEVI01000001">
    <property type="protein sequence ID" value="OGC55757.1"/>
    <property type="molecule type" value="Genomic_DNA"/>
</dbReference>
<comment type="caution">
    <text evidence="6">The sequence shown here is derived from an EMBL/GenBank/DDBJ whole genome shotgun (WGS) entry which is preliminary data.</text>
</comment>